<evidence type="ECO:0000313" key="5">
    <source>
        <dbReference type="Proteomes" id="UP000192923"/>
    </source>
</evidence>
<name>A0A1Y6D242_9GAMM</name>
<keyword evidence="3" id="KW-0106">Calcium</keyword>
<dbReference type="InterPro" id="IPR011049">
    <property type="entry name" value="Serralysin-like_metalloprot_C"/>
</dbReference>
<dbReference type="InterPro" id="IPR048165">
    <property type="entry name" value="Bluetail_dom"/>
</dbReference>
<dbReference type="InterPro" id="IPR001343">
    <property type="entry name" value="Hemolysn_Ca-bd"/>
</dbReference>
<dbReference type="InterPro" id="IPR018511">
    <property type="entry name" value="Hemolysin-typ_Ca-bd_CS"/>
</dbReference>
<evidence type="ECO:0000313" key="4">
    <source>
        <dbReference type="EMBL" id="SMF96470.1"/>
    </source>
</evidence>
<sequence length="670" mass="68597">MAKNLGLIDTANNDLPGLASGLGILAGTYIGTGILESISNSASSDVIDYYDFQFDGTAPINSYIELNSPDVVNIKAHYAMTLYRYDAQSDKYVEVADNYQLPNSPYTYRIDLTGLAAGKYVVGVTGAKWSFASSATGLYELRVSIPSPTQPGTVINGDNTANALLGTDDENTINAKGGNDTINGGAGDDTIYGGNGNDNLTGGLNSDVLDGGAGLDKVVESGNLAKFILGNNSLVGNGVDVLLNIEQAVLTGGNSWNLLDASAFTLGSVTLVGGGSDDTLLGGAGADSLQGDDGFDILNGGAGADKLVGGTGGDLYIVDNTGDIVVETGTFDYDQIESSVSYTLGKTLEALKLTGSAAINGTGNSQDNRLTGNSAANSLSGLDGDDILDGGQGIDTLVGGRGDDTYYVDNPGDIVVEDASAGLDEVNSSSKRYTLSDNLEHLTIIGNGLDGTGNSLNNILSGNGLGNKLNGAGGKDTLYGSDGWDNLRGGNGDDFLYGGADDDTLLGEAGKDYLDGQGGNDKLNGGPGQDSYSDWSGANTYIFQFKESLLSAPDIIDGFSVGKDKIDLLSVSGGALAKPVAFTRAADQDFSPSLASINQVFADANGKLAGNQPLGLNSAAVVDIGGYYNAYVVVNDNTPGFQADTDLVFKMATFGDLPPVGVVGVDLFFA</sequence>
<protein>
    <submittedName>
        <fullName evidence="4">Hemolysin-type calcium-binding repeat-containing protein</fullName>
    </submittedName>
</protein>
<dbReference type="AlphaFoldDB" id="A0A1Y6D242"/>
<dbReference type="PROSITE" id="PS00330">
    <property type="entry name" value="HEMOLYSIN_CALCIUM"/>
    <property type="match status" value="6"/>
</dbReference>
<keyword evidence="5" id="KW-1185">Reference proteome</keyword>
<dbReference type="PANTHER" id="PTHR38340">
    <property type="entry name" value="S-LAYER PROTEIN"/>
    <property type="match status" value="1"/>
</dbReference>
<reference evidence="4 5" key="1">
    <citation type="submission" date="2016-12" db="EMBL/GenBank/DDBJ databases">
        <authorList>
            <person name="Song W.-J."/>
            <person name="Kurnit D.M."/>
        </authorList>
    </citation>
    <scope>NUCLEOTIDE SEQUENCE [LARGE SCALE GENOMIC DNA]</scope>
    <source>
        <strain evidence="4 5">175</strain>
    </source>
</reference>
<organism evidence="4 5">
    <name type="scientific">Methylomagnum ishizawai</name>
    <dbReference type="NCBI Taxonomy" id="1760988"/>
    <lineage>
        <taxon>Bacteria</taxon>
        <taxon>Pseudomonadati</taxon>
        <taxon>Pseudomonadota</taxon>
        <taxon>Gammaproteobacteria</taxon>
        <taxon>Methylococcales</taxon>
        <taxon>Methylococcaceae</taxon>
        <taxon>Methylomagnum</taxon>
    </lineage>
</organism>
<accession>A0A1Y6D242</accession>
<comment type="subcellular location">
    <subcellularLocation>
        <location evidence="1">Secreted</location>
    </subcellularLocation>
</comment>
<proteinExistence type="predicted"/>
<dbReference type="GO" id="GO:0005576">
    <property type="term" value="C:extracellular region"/>
    <property type="evidence" value="ECO:0007669"/>
    <property type="project" value="UniProtKB-SubCell"/>
</dbReference>
<dbReference type="SUPFAM" id="SSF51120">
    <property type="entry name" value="beta-Roll"/>
    <property type="match status" value="4"/>
</dbReference>
<dbReference type="STRING" id="1760988.SAMN02949497_3870"/>
<gene>
    <name evidence="4" type="ORF">SAMN02949497_3870</name>
</gene>
<dbReference type="GO" id="GO:0005509">
    <property type="term" value="F:calcium ion binding"/>
    <property type="evidence" value="ECO:0007669"/>
    <property type="project" value="InterPro"/>
</dbReference>
<dbReference type="Gene3D" id="2.150.10.10">
    <property type="entry name" value="Serralysin-like metalloprotease, C-terminal"/>
    <property type="match status" value="3"/>
</dbReference>
<evidence type="ECO:0000256" key="2">
    <source>
        <dbReference type="ARBA" id="ARBA00022525"/>
    </source>
</evidence>
<dbReference type="RefSeq" id="WP_085215355.1">
    <property type="nucleotide sequence ID" value="NZ_FXAM01000001.1"/>
</dbReference>
<dbReference type="OrthoDB" id="7329412at2"/>
<keyword evidence="2" id="KW-0964">Secreted</keyword>
<dbReference type="EMBL" id="FXAM01000001">
    <property type="protein sequence ID" value="SMF96470.1"/>
    <property type="molecule type" value="Genomic_DNA"/>
</dbReference>
<dbReference type="PRINTS" id="PR00313">
    <property type="entry name" value="CABNDNGRPT"/>
</dbReference>
<dbReference type="InterPro" id="IPR050557">
    <property type="entry name" value="RTX_toxin/Mannuronan_C5-epim"/>
</dbReference>
<dbReference type="NCBIfam" id="NF041519">
    <property type="entry name" value="bluetail"/>
    <property type="match status" value="1"/>
</dbReference>
<evidence type="ECO:0000256" key="1">
    <source>
        <dbReference type="ARBA" id="ARBA00004613"/>
    </source>
</evidence>
<dbReference type="Pfam" id="PF00353">
    <property type="entry name" value="HemolysinCabind"/>
    <property type="match status" value="5"/>
</dbReference>
<dbReference type="Proteomes" id="UP000192923">
    <property type="component" value="Unassembled WGS sequence"/>
</dbReference>
<evidence type="ECO:0000256" key="3">
    <source>
        <dbReference type="ARBA" id="ARBA00022837"/>
    </source>
</evidence>
<dbReference type="PANTHER" id="PTHR38340:SF1">
    <property type="entry name" value="S-LAYER PROTEIN"/>
    <property type="match status" value="1"/>
</dbReference>